<feature type="transmembrane region" description="Helical" evidence="2">
    <location>
        <begin position="129"/>
        <end position="153"/>
    </location>
</feature>
<feature type="transmembrane region" description="Helical" evidence="2">
    <location>
        <begin position="24"/>
        <end position="50"/>
    </location>
</feature>
<keyword evidence="2" id="KW-0472">Membrane</keyword>
<feature type="region of interest" description="Disordered" evidence="1">
    <location>
        <begin position="159"/>
        <end position="181"/>
    </location>
</feature>
<dbReference type="AlphaFoldDB" id="A0A9P8JZ21"/>
<keyword evidence="2" id="KW-1133">Transmembrane helix</keyword>
<feature type="transmembrane region" description="Helical" evidence="2">
    <location>
        <begin position="62"/>
        <end position="82"/>
    </location>
</feature>
<accession>A0A9P8JZ21</accession>
<sequence length="181" mass="21617">MTRNNCQGQQAATMQLIYWLQHHWCLYICWLIQFPAMCCFAFATLIAWTMGRNSRYSAEGKLIFSLCLIMILVYIYQIFFYFIHRLTALRMLCMQLYQSAFTSFLIYYFRKEFFPLESPPKYWAPIARAVWTGLPVIFATFYVLLARSFVVWYRIRKEKENSPPGKDGEELENLLHGENYV</sequence>
<name>A0A9P8JZ21_AURME</name>
<evidence type="ECO:0000256" key="2">
    <source>
        <dbReference type="SAM" id="Phobius"/>
    </source>
</evidence>
<feature type="non-terminal residue" evidence="3">
    <location>
        <position position="181"/>
    </location>
</feature>
<evidence type="ECO:0000256" key="1">
    <source>
        <dbReference type="SAM" id="MobiDB-lite"/>
    </source>
</evidence>
<organism evidence="3 4">
    <name type="scientific">Aureobasidium melanogenum</name>
    <name type="common">Aureobasidium pullulans var. melanogenum</name>
    <dbReference type="NCBI Taxonomy" id="46634"/>
    <lineage>
        <taxon>Eukaryota</taxon>
        <taxon>Fungi</taxon>
        <taxon>Dikarya</taxon>
        <taxon>Ascomycota</taxon>
        <taxon>Pezizomycotina</taxon>
        <taxon>Dothideomycetes</taxon>
        <taxon>Dothideomycetidae</taxon>
        <taxon>Dothideales</taxon>
        <taxon>Saccotheciaceae</taxon>
        <taxon>Aureobasidium</taxon>
    </lineage>
</organism>
<comment type="caution">
    <text evidence="3">The sequence shown here is derived from an EMBL/GenBank/DDBJ whole genome shotgun (WGS) entry which is preliminary data.</text>
</comment>
<dbReference type="EMBL" id="JAHFXS010000312">
    <property type="protein sequence ID" value="KAG9986379.1"/>
    <property type="molecule type" value="Genomic_DNA"/>
</dbReference>
<proteinExistence type="predicted"/>
<protein>
    <submittedName>
        <fullName evidence="3">Uncharacterized protein</fullName>
    </submittedName>
</protein>
<evidence type="ECO:0000313" key="3">
    <source>
        <dbReference type="EMBL" id="KAG9986379.1"/>
    </source>
</evidence>
<gene>
    <name evidence="3" type="ORF">KCU98_g4076</name>
</gene>
<keyword evidence="4" id="KW-1185">Reference proteome</keyword>
<dbReference type="Proteomes" id="UP000729357">
    <property type="component" value="Unassembled WGS sequence"/>
</dbReference>
<reference evidence="3" key="1">
    <citation type="journal article" date="2021" name="J Fungi (Basel)">
        <title>Virulence traits and population genomics of the black yeast Aureobasidium melanogenum.</title>
        <authorList>
            <person name="Cernosa A."/>
            <person name="Sun X."/>
            <person name="Gostincar C."/>
            <person name="Fang C."/>
            <person name="Gunde-Cimerman N."/>
            <person name="Song Z."/>
        </authorList>
    </citation>
    <scope>NUCLEOTIDE SEQUENCE</scope>
    <source>
        <strain evidence="3">EXF-9298</strain>
    </source>
</reference>
<evidence type="ECO:0000313" key="4">
    <source>
        <dbReference type="Proteomes" id="UP000729357"/>
    </source>
</evidence>
<reference evidence="3" key="2">
    <citation type="submission" date="2021-08" db="EMBL/GenBank/DDBJ databases">
        <authorList>
            <person name="Gostincar C."/>
            <person name="Sun X."/>
            <person name="Song Z."/>
            <person name="Gunde-Cimerman N."/>
        </authorList>
    </citation>
    <scope>NUCLEOTIDE SEQUENCE</scope>
    <source>
        <strain evidence="3">EXF-9298</strain>
    </source>
</reference>
<keyword evidence="2" id="KW-0812">Transmembrane</keyword>
<feature type="transmembrane region" description="Helical" evidence="2">
    <location>
        <begin position="89"/>
        <end position="109"/>
    </location>
</feature>